<organism evidence="1 2">
    <name type="scientific">Pistacia atlantica</name>
    <dbReference type="NCBI Taxonomy" id="434234"/>
    <lineage>
        <taxon>Eukaryota</taxon>
        <taxon>Viridiplantae</taxon>
        <taxon>Streptophyta</taxon>
        <taxon>Embryophyta</taxon>
        <taxon>Tracheophyta</taxon>
        <taxon>Spermatophyta</taxon>
        <taxon>Magnoliopsida</taxon>
        <taxon>eudicotyledons</taxon>
        <taxon>Gunneridae</taxon>
        <taxon>Pentapetalae</taxon>
        <taxon>rosids</taxon>
        <taxon>malvids</taxon>
        <taxon>Sapindales</taxon>
        <taxon>Anacardiaceae</taxon>
        <taxon>Pistacia</taxon>
    </lineage>
</organism>
<comment type="caution">
    <text evidence="1">The sequence shown here is derived from an EMBL/GenBank/DDBJ whole genome shotgun (WGS) entry which is preliminary data.</text>
</comment>
<reference evidence="2" key="1">
    <citation type="journal article" date="2023" name="G3 (Bethesda)">
        <title>Genome assembly and association tests identify interacting loci associated with vigor, precocity, and sex in interspecific pistachio rootstocks.</title>
        <authorList>
            <person name="Palmer W."/>
            <person name="Jacygrad E."/>
            <person name="Sagayaradj S."/>
            <person name="Cavanaugh K."/>
            <person name="Han R."/>
            <person name="Bertier L."/>
            <person name="Beede B."/>
            <person name="Kafkas S."/>
            <person name="Golino D."/>
            <person name="Preece J."/>
            <person name="Michelmore R."/>
        </authorList>
    </citation>
    <scope>NUCLEOTIDE SEQUENCE [LARGE SCALE GENOMIC DNA]</scope>
</reference>
<keyword evidence="2" id="KW-1185">Reference proteome</keyword>
<gene>
    <name evidence="1" type="ORF">Patl1_23504</name>
</gene>
<protein>
    <submittedName>
        <fullName evidence="1">Uncharacterized protein</fullName>
    </submittedName>
</protein>
<name>A0ACC0ZWH0_9ROSI</name>
<dbReference type="EMBL" id="CM047909">
    <property type="protein sequence ID" value="KAJ0079323.1"/>
    <property type="molecule type" value="Genomic_DNA"/>
</dbReference>
<evidence type="ECO:0000313" key="2">
    <source>
        <dbReference type="Proteomes" id="UP001164250"/>
    </source>
</evidence>
<sequence length="98" mass="11403">MEENLLGSETKDINDLKGRLWVEWKKIWKLAFPAMLSRIGQYGMFVVTQVFMGHIGELELAAYALIQIIAVRFVYGILVKFSSLFLSYQFLKAYLPFF</sequence>
<evidence type="ECO:0000313" key="1">
    <source>
        <dbReference type="EMBL" id="KAJ0079323.1"/>
    </source>
</evidence>
<accession>A0ACC0ZWH0</accession>
<dbReference type="Proteomes" id="UP001164250">
    <property type="component" value="Chromosome 13"/>
</dbReference>
<proteinExistence type="predicted"/>